<dbReference type="EMBL" id="JABSTV010001253">
    <property type="protein sequence ID" value="KAH7944432.1"/>
    <property type="molecule type" value="Genomic_DNA"/>
</dbReference>
<gene>
    <name evidence="2" type="ORF">HPB52_019607</name>
</gene>
<feature type="region of interest" description="Disordered" evidence="1">
    <location>
        <begin position="1"/>
        <end position="62"/>
    </location>
</feature>
<organism evidence="2 3">
    <name type="scientific">Rhipicephalus sanguineus</name>
    <name type="common">Brown dog tick</name>
    <name type="synonym">Ixodes sanguineus</name>
    <dbReference type="NCBI Taxonomy" id="34632"/>
    <lineage>
        <taxon>Eukaryota</taxon>
        <taxon>Metazoa</taxon>
        <taxon>Ecdysozoa</taxon>
        <taxon>Arthropoda</taxon>
        <taxon>Chelicerata</taxon>
        <taxon>Arachnida</taxon>
        <taxon>Acari</taxon>
        <taxon>Parasitiformes</taxon>
        <taxon>Ixodida</taxon>
        <taxon>Ixodoidea</taxon>
        <taxon>Ixodidae</taxon>
        <taxon>Rhipicephalinae</taxon>
        <taxon>Rhipicephalus</taxon>
        <taxon>Rhipicephalus</taxon>
    </lineage>
</organism>
<evidence type="ECO:0000256" key="1">
    <source>
        <dbReference type="SAM" id="MobiDB-lite"/>
    </source>
</evidence>
<proteinExistence type="predicted"/>
<accession>A0A9D4PLP0</accession>
<reference evidence="2" key="1">
    <citation type="journal article" date="2020" name="Cell">
        <title>Large-Scale Comparative Analyses of Tick Genomes Elucidate Their Genetic Diversity and Vector Capacities.</title>
        <authorList>
            <consortium name="Tick Genome and Microbiome Consortium (TIGMIC)"/>
            <person name="Jia N."/>
            <person name="Wang J."/>
            <person name="Shi W."/>
            <person name="Du L."/>
            <person name="Sun Y."/>
            <person name="Zhan W."/>
            <person name="Jiang J.F."/>
            <person name="Wang Q."/>
            <person name="Zhang B."/>
            <person name="Ji P."/>
            <person name="Bell-Sakyi L."/>
            <person name="Cui X.M."/>
            <person name="Yuan T.T."/>
            <person name="Jiang B.G."/>
            <person name="Yang W.F."/>
            <person name="Lam T.T."/>
            <person name="Chang Q.C."/>
            <person name="Ding S.J."/>
            <person name="Wang X.J."/>
            <person name="Zhu J.G."/>
            <person name="Ruan X.D."/>
            <person name="Zhao L."/>
            <person name="Wei J.T."/>
            <person name="Ye R.Z."/>
            <person name="Que T.C."/>
            <person name="Du C.H."/>
            <person name="Zhou Y.H."/>
            <person name="Cheng J.X."/>
            <person name="Dai P.F."/>
            <person name="Guo W.B."/>
            <person name="Han X.H."/>
            <person name="Huang E.J."/>
            <person name="Li L.F."/>
            <person name="Wei W."/>
            <person name="Gao Y.C."/>
            <person name="Liu J.Z."/>
            <person name="Shao H.Z."/>
            <person name="Wang X."/>
            <person name="Wang C.C."/>
            <person name="Yang T.C."/>
            <person name="Huo Q.B."/>
            <person name="Li W."/>
            <person name="Chen H.Y."/>
            <person name="Chen S.E."/>
            <person name="Zhou L.G."/>
            <person name="Ni X.B."/>
            <person name="Tian J.H."/>
            <person name="Sheng Y."/>
            <person name="Liu T."/>
            <person name="Pan Y.S."/>
            <person name="Xia L.Y."/>
            <person name="Li J."/>
            <person name="Zhao F."/>
            <person name="Cao W.C."/>
        </authorList>
    </citation>
    <scope>NUCLEOTIDE SEQUENCE</scope>
    <source>
        <strain evidence="2">Rsan-2018</strain>
    </source>
</reference>
<name>A0A9D4PLP0_RHISA</name>
<feature type="compositionally biased region" description="Basic and acidic residues" evidence="1">
    <location>
        <begin position="10"/>
        <end position="26"/>
    </location>
</feature>
<keyword evidence="3" id="KW-1185">Reference proteome</keyword>
<reference evidence="2" key="2">
    <citation type="submission" date="2021-09" db="EMBL/GenBank/DDBJ databases">
        <authorList>
            <person name="Jia N."/>
            <person name="Wang J."/>
            <person name="Shi W."/>
            <person name="Du L."/>
            <person name="Sun Y."/>
            <person name="Zhan W."/>
            <person name="Jiang J."/>
            <person name="Wang Q."/>
            <person name="Zhang B."/>
            <person name="Ji P."/>
            <person name="Sakyi L.B."/>
            <person name="Cui X."/>
            <person name="Yuan T."/>
            <person name="Jiang B."/>
            <person name="Yang W."/>
            <person name="Lam T.T.-Y."/>
            <person name="Chang Q."/>
            <person name="Ding S."/>
            <person name="Wang X."/>
            <person name="Zhu J."/>
            <person name="Ruan X."/>
            <person name="Zhao L."/>
            <person name="Wei J."/>
            <person name="Que T."/>
            <person name="Du C."/>
            <person name="Cheng J."/>
            <person name="Dai P."/>
            <person name="Han X."/>
            <person name="Huang E."/>
            <person name="Gao Y."/>
            <person name="Liu J."/>
            <person name="Shao H."/>
            <person name="Ye R."/>
            <person name="Li L."/>
            <person name="Wei W."/>
            <person name="Wang X."/>
            <person name="Wang C."/>
            <person name="Huo Q."/>
            <person name="Li W."/>
            <person name="Guo W."/>
            <person name="Chen H."/>
            <person name="Chen S."/>
            <person name="Zhou L."/>
            <person name="Zhou L."/>
            <person name="Ni X."/>
            <person name="Tian J."/>
            <person name="Zhou Y."/>
            <person name="Sheng Y."/>
            <person name="Liu T."/>
            <person name="Pan Y."/>
            <person name="Xia L."/>
            <person name="Li J."/>
            <person name="Zhao F."/>
            <person name="Cao W."/>
        </authorList>
    </citation>
    <scope>NUCLEOTIDE SEQUENCE</scope>
    <source>
        <strain evidence="2">Rsan-2018</strain>
        <tissue evidence="2">Larvae</tissue>
    </source>
</reference>
<sequence>MQGWSACSEDSLRSSRDARRTRDHSPGHAQCWAEQLTVETPRRDPRCSRQGTEQQARPRSEMQYSRWQRRLRWWLAGTSTDGRVPWLEPGSPASDAWAHCLASPLLRLVPSHQALSHVSFTSGPIVEHHLYGPSQVIS</sequence>
<feature type="compositionally biased region" description="Polar residues" evidence="1">
    <location>
        <begin position="49"/>
        <end position="62"/>
    </location>
</feature>
<comment type="caution">
    <text evidence="2">The sequence shown here is derived from an EMBL/GenBank/DDBJ whole genome shotgun (WGS) entry which is preliminary data.</text>
</comment>
<protein>
    <submittedName>
        <fullName evidence="2">Uncharacterized protein</fullName>
    </submittedName>
</protein>
<evidence type="ECO:0000313" key="3">
    <source>
        <dbReference type="Proteomes" id="UP000821837"/>
    </source>
</evidence>
<dbReference type="Proteomes" id="UP000821837">
    <property type="component" value="Unassembled WGS sequence"/>
</dbReference>
<dbReference type="AlphaFoldDB" id="A0A9D4PLP0"/>
<evidence type="ECO:0000313" key="2">
    <source>
        <dbReference type="EMBL" id="KAH7944432.1"/>
    </source>
</evidence>